<dbReference type="SUPFAM" id="SSF56801">
    <property type="entry name" value="Acetyl-CoA synthetase-like"/>
    <property type="match status" value="1"/>
</dbReference>
<evidence type="ECO:0000256" key="1">
    <source>
        <dbReference type="ARBA" id="ARBA00022450"/>
    </source>
</evidence>
<dbReference type="CDD" id="cd08956">
    <property type="entry name" value="KR_3_FAS_SDR_x"/>
    <property type="match status" value="1"/>
</dbReference>
<dbReference type="Pfam" id="PF13193">
    <property type="entry name" value="AMP-binding_C"/>
    <property type="match status" value="1"/>
</dbReference>
<keyword evidence="5" id="KW-0511">Multifunctional enzyme</keyword>
<dbReference type="Gene3D" id="3.30.70.3290">
    <property type="match status" value="1"/>
</dbReference>
<dbReference type="PROSITE" id="PS52004">
    <property type="entry name" value="KS3_2"/>
    <property type="match status" value="1"/>
</dbReference>
<comment type="caution">
    <text evidence="9">The sequence shown here is derived from an EMBL/GenBank/DDBJ whole genome shotgun (WGS) entry which is preliminary data.</text>
</comment>
<dbReference type="InterPro" id="IPR016039">
    <property type="entry name" value="Thiolase-like"/>
</dbReference>
<dbReference type="Gene3D" id="3.40.366.10">
    <property type="entry name" value="Malonyl-Coenzyme A Acyl Carrier Protein, domain 2"/>
    <property type="match status" value="1"/>
</dbReference>
<feature type="domain" description="Carrier" evidence="7">
    <location>
        <begin position="976"/>
        <end position="1051"/>
    </location>
</feature>
<dbReference type="SUPFAM" id="SSF53901">
    <property type="entry name" value="Thiolase-like"/>
    <property type="match status" value="1"/>
</dbReference>
<organism evidence="9 10">
    <name type="scientific">Streptomyces albidochromogenes</name>
    <dbReference type="NCBI Taxonomy" id="329524"/>
    <lineage>
        <taxon>Bacteria</taxon>
        <taxon>Bacillati</taxon>
        <taxon>Actinomycetota</taxon>
        <taxon>Actinomycetes</taxon>
        <taxon>Kitasatosporales</taxon>
        <taxon>Streptomycetaceae</taxon>
        <taxon>Streptomyces</taxon>
    </lineage>
</organism>
<dbReference type="Pfam" id="PF00550">
    <property type="entry name" value="PP-binding"/>
    <property type="match status" value="1"/>
</dbReference>
<dbReference type="Pfam" id="PF02801">
    <property type="entry name" value="Ketoacyl-synt_C"/>
    <property type="match status" value="1"/>
</dbReference>
<reference evidence="9 10" key="1">
    <citation type="submission" date="2024-09" db="EMBL/GenBank/DDBJ databases">
        <title>The Natural Products Discovery Center: Release of the First 8490 Sequenced Strains for Exploring Actinobacteria Biosynthetic Diversity.</title>
        <authorList>
            <person name="Kalkreuter E."/>
            <person name="Kautsar S.A."/>
            <person name="Yang D."/>
            <person name="Bader C.D."/>
            <person name="Teijaro C.N."/>
            <person name="Fluegel L."/>
            <person name="Davis C.M."/>
            <person name="Simpson J.R."/>
            <person name="Lauterbach L."/>
            <person name="Steele A.D."/>
            <person name="Gui C."/>
            <person name="Meng S."/>
            <person name="Li G."/>
            <person name="Viehrig K."/>
            <person name="Ye F."/>
            <person name="Su P."/>
            <person name="Kiefer A.F."/>
            <person name="Nichols A."/>
            <person name="Cepeda A.J."/>
            <person name="Yan W."/>
            <person name="Fan B."/>
            <person name="Jiang Y."/>
            <person name="Adhikari A."/>
            <person name="Zheng C.-J."/>
            <person name="Schuster L."/>
            <person name="Cowan T.M."/>
            <person name="Smanski M.J."/>
            <person name="Chevrette M.G."/>
            <person name="De Carvalho L.P.S."/>
            <person name="Shen B."/>
        </authorList>
    </citation>
    <scope>NUCLEOTIDE SEQUENCE [LARGE SCALE GENOMIC DNA]</scope>
    <source>
        <strain evidence="9 10">NPDC058348</strain>
    </source>
</reference>
<dbReference type="Gene3D" id="3.30.300.30">
    <property type="match status" value="1"/>
</dbReference>
<dbReference type="PROSITE" id="PS50075">
    <property type="entry name" value="CARRIER"/>
    <property type="match status" value="1"/>
</dbReference>
<dbReference type="Pfam" id="PF08659">
    <property type="entry name" value="KR"/>
    <property type="match status" value="1"/>
</dbReference>
<keyword evidence="6" id="KW-0012">Acyltransferase</keyword>
<dbReference type="Gene3D" id="3.40.50.12780">
    <property type="entry name" value="N-terminal domain of ligase-like"/>
    <property type="match status" value="1"/>
</dbReference>
<dbReference type="InterPro" id="IPR020806">
    <property type="entry name" value="PKS_PP-bd"/>
</dbReference>
<evidence type="ECO:0000259" key="8">
    <source>
        <dbReference type="PROSITE" id="PS52004"/>
    </source>
</evidence>
<keyword evidence="3" id="KW-0808">Transferase</keyword>
<dbReference type="Pfam" id="PF00501">
    <property type="entry name" value="AMP-binding"/>
    <property type="match status" value="1"/>
</dbReference>
<evidence type="ECO:0000256" key="5">
    <source>
        <dbReference type="ARBA" id="ARBA00023268"/>
    </source>
</evidence>
<dbReference type="InterPro" id="IPR045851">
    <property type="entry name" value="AMP-bd_C_sf"/>
</dbReference>
<dbReference type="InterPro" id="IPR036736">
    <property type="entry name" value="ACP-like_sf"/>
</dbReference>
<dbReference type="Gene3D" id="3.40.50.720">
    <property type="entry name" value="NAD(P)-binding Rossmann-like Domain"/>
    <property type="match status" value="1"/>
</dbReference>
<keyword evidence="2" id="KW-0597">Phosphoprotein</keyword>
<dbReference type="InterPro" id="IPR025110">
    <property type="entry name" value="AMP-bd_C"/>
</dbReference>
<keyword evidence="10" id="KW-1185">Reference proteome</keyword>
<sequence length="1665" mass="174621">MLRTELIRPLPELLTAHANRFGNKIAYRDARRAVSYAQLADRTGRIAGHLAALRLQPGDRAAFLLGNCVETVESYLAVLRAAAIGVPLNPRSTDAELTHLLTDSGARVVITDAAHLDQVRRVLGADRSVRIVVTGAERPAGTLSFETLATTEPPAPARDDLGLDEVAWMLYTSGTTGKPKGVLSTQRNALWSVAASYVPIPELSADDRVLWPLPLFHSLSHIVCVVAVTAVGASVRLVDGFAADDVLAAVREEDSTFLAGVPTLYHQLVQAAARKGFTAPRLRVCLVGGAVTTAALHTAFEKAYGAPLLDAYGSTETCGSITMTWPNGARVEGSCGLPVPGVNVRLVDPQTGADVATGEEGEVWVNGPNVMAGYHNDPQATAEALRDGWYRTGDLARRDEAGWFSITGRLKELIIRGGENIHPGEIEEVLRSVPGVADVAVVGKPHDVLGEVPVAFLVPGPEDLDTELLYAACRERLAYYKVPEELYETARIPRTQSGKITRHRLLSRPMRLRAANSSHYESLLRLDWVPLTLPATGTSPEPWTVSGPDAAALAAGLDARLAATGPGRPAPEAVVLGLDVPKAAAAADFAGAVARTVRELSDQLAGWLADERLDGTRIAVATRGAVIAGPHETLHNIAHAPVWGLLRALQADHPGRLVLVDLDEAPASLEALPAALASGEPQFAVRTGVPLLPRLARVAASTEPQARPGLDAEGTVVVTGADSAQGAALARHLVAGHLARRLLLIGSYDADDEALVALRGELASLGAKVTTAACDPADRTALAAVLERAERPLTAVVHAHGWQTALTHRPDRALESAVGALLHLHELTRGHDLAAFVVCSSADTLLGAPGEGDRSAYTAFLDALAQHRADRDLPALSLGWGPWEPTASIDRARETTAGVGTLSTADGLAMFDAAQLSGPAHCLPMAMDTAAIASGGVSPLLSGLIDTSATPASADSKVAAALRDRLAPLAEAEQLRILLETVRTEAARVRDLGGIGQVGPERAFKDLGFTSLHAVTLRNRLTETTGLKLPATLAFDHPTPQAVARLLHTLLTGAETAMEEVRPEVAGSDEPIAIVGMACRLPGGVASPADLWRLVDQGTDAVSGFPEDRDWNLEELYDPEGARPGSSYVREGGFLYDQAEFDAEFFGISPREAIAMDPQQRLLLETSWEAFERAGIDPARLRGESVGVFSGVMYHDYGSQVVAAPAESEGYRGTGTAGSVASGRVSYTFGLEGPALTVDTACSSSLVALHLAAQSLRNGECTMALAGGVALMARPTSFVEFSRQRALAADGRCKAYADAADGTGWAEGVGVLLVERLSDAQRLGHPVLAVVRGSAVNQDGASNGLTAPSGPSQQRVIRQALANAHLQSPDVDAVEGHGTGTMLGDPIEAQALLATYGRERDGQQPLWLGSLKSNIGHAQSAAGVAGVIKMVEAIRHGVLPKTLHVDRPSTKVDWTEGAVELLTEARPWPELGRPRRAAVSSFGVSGTNAHVIIEQAPDAAAGDEAVASDAAPAVVPWLISAKTPDALRAQAEQVRAVAEEADPVALGHALAFTRAPLDERAVVLARATDASAGLAGLKALAAGESAAELVTGTADVDGKTAFVFPGQGHQWAGMGAQLLESSPVFAAAMNECAQALSAYVDWSLHDVIRQTEDAPGFDRVDVVQP</sequence>
<dbReference type="InterPro" id="IPR055123">
    <property type="entry name" value="SpnB-like_Rossmann"/>
</dbReference>
<dbReference type="InterPro" id="IPR036291">
    <property type="entry name" value="NAD(P)-bd_dom_sf"/>
</dbReference>
<protein>
    <submittedName>
        <fullName evidence="9">Beta-ketoacyl synthase N-terminal-like domain-containing protein</fullName>
    </submittedName>
</protein>
<dbReference type="InterPro" id="IPR000873">
    <property type="entry name" value="AMP-dep_synth/lig_dom"/>
</dbReference>
<dbReference type="PANTHER" id="PTHR43775:SF51">
    <property type="entry name" value="INACTIVE PHENOLPHTHIOCEROL SYNTHESIS POLYKETIDE SYNTHASE TYPE I PKS1-RELATED"/>
    <property type="match status" value="1"/>
</dbReference>
<dbReference type="PROSITE" id="PS00606">
    <property type="entry name" value="KS3_1"/>
    <property type="match status" value="1"/>
</dbReference>
<dbReference type="Pfam" id="PF22953">
    <property type="entry name" value="SpnB_Rossmann"/>
    <property type="match status" value="1"/>
</dbReference>
<dbReference type="Pfam" id="PF16197">
    <property type="entry name" value="KAsynt_C_assoc"/>
    <property type="match status" value="1"/>
</dbReference>
<accession>A0ABW6FVW3</accession>
<keyword evidence="4" id="KW-0045">Antibiotic biosynthesis</keyword>
<dbReference type="Proteomes" id="UP001598448">
    <property type="component" value="Unassembled WGS sequence"/>
</dbReference>
<dbReference type="InterPro" id="IPR042099">
    <property type="entry name" value="ANL_N_sf"/>
</dbReference>
<dbReference type="InterPro" id="IPR050091">
    <property type="entry name" value="PKS_NRPS_Biosynth_Enz"/>
</dbReference>
<dbReference type="RefSeq" id="WP_386720848.1">
    <property type="nucleotide sequence ID" value="NZ_JBHXIJ010000321.1"/>
</dbReference>
<dbReference type="InterPro" id="IPR032821">
    <property type="entry name" value="PKS_assoc"/>
</dbReference>
<feature type="domain" description="Ketosynthase family 3 (KS3)" evidence="8">
    <location>
        <begin position="1069"/>
        <end position="1495"/>
    </location>
</feature>
<dbReference type="PROSITE" id="PS00455">
    <property type="entry name" value="AMP_BINDING"/>
    <property type="match status" value="1"/>
</dbReference>
<dbReference type="Gene3D" id="1.10.1200.10">
    <property type="entry name" value="ACP-like"/>
    <property type="match status" value="1"/>
</dbReference>
<evidence type="ECO:0000256" key="3">
    <source>
        <dbReference type="ARBA" id="ARBA00022679"/>
    </source>
</evidence>
<name>A0ABW6FVW3_9ACTN</name>
<dbReference type="InterPro" id="IPR001227">
    <property type="entry name" value="Ac_transferase_dom_sf"/>
</dbReference>
<dbReference type="SUPFAM" id="SSF47336">
    <property type="entry name" value="ACP-like"/>
    <property type="match status" value="1"/>
</dbReference>
<dbReference type="InterPro" id="IPR009081">
    <property type="entry name" value="PP-bd_ACP"/>
</dbReference>
<dbReference type="InterPro" id="IPR018201">
    <property type="entry name" value="Ketoacyl_synth_AS"/>
</dbReference>
<keyword evidence="1" id="KW-0596">Phosphopantetheine</keyword>
<evidence type="ECO:0000256" key="2">
    <source>
        <dbReference type="ARBA" id="ARBA00022553"/>
    </source>
</evidence>
<dbReference type="InterPro" id="IPR014030">
    <property type="entry name" value="Ketoacyl_synth_N"/>
</dbReference>
<dbReference type="InterPro" id="IPR016035">
    <property type="entry name" value="Acyl_Trfase/lysoPLipase"/>
</dbReference>
<feature type="non-terminal residue" evidence="9">
    <location>
        <position position="1665"/>
    </location>
</feature>
<proteinExistence type="predicted"/>
<dbReference type="InterPro" id="IPR013968">
    <property type="entry name" value="PKS_KR"/>
</dbReference>
<dbReference type="CDD" id="cd00833">
    <property type="entry name" value="PKS"/>
    <property type="match status" value="1"/>
</dbReference>
<dbReference type="SMART" id="SM00823">
    <property type="entry name" value="PKS_PP"/>
    <property type="match status" value="1"/>
</dbReference>
<dbReference type="PANTHER" id="PTHR43775">
    <property type="entry name" value="FATTY ACID SYNTHASE"/>
    <property type="match status" value="1"/>
</dbReference>
<dbReference type="Pfam" id="PF00109">
    <property type="entry name" value="ketoacyl-synt"/>
    <property type="match status" value="1"/>
</dbReference>
<dbReference type="InterPro" id="IPR014031">
    <property type="entry name" value="Ketoacyl_synth_C"/>
</dbReference>
<dbReference type="InterPro" id="IPR057326">
    <property type="entry name" value="KR_dom"/>
</dbReference>
<dbReference type="SMART" id="SM00822">
    <property type="entry name" value="PKS_KR"/>
    <property type="match status" value="1"/>
</dbReference>
<evidence type="ECO:0000313" key="10">
    <source>
        <dbReference type="Proteomes" id="UP001598448"/>
    </source>
</evidence>
<dbReference type="InterPro" id="IPR014043">
    <property type="entry name" value="Acyl_transferase_dom"/>
</dbReference>
<evidence type="ECO:0000256" key="6">
    <source>
        <dbReference type="ARBA" id="ARBA00023315"/>
    </source>
</evidence>
<dbReference type="SUPFAM" id="SSF52151">
    <property type="entry name" value="FabD/lysophospholipase-like"/>
    <property type="match status" value="1"/>
</dbReference>
<dbReference type="Gene3D" id="3.40.47.10">
    <property type="match status" value="1"/>
</dbReference>
<dbReference type="InterPro" id="IPR020845">
    <property type="entry name" value="AMP-binding_CS"/>
</dbReference>
<dbReference type="SUPFAM" id="SSF51735">
    <property type="entry name" value="NAD(P)-binding Rossmann-fold domains"/>
    <property type="match status" value="2"/>
</dbReference>
<dbReference type="EMBL" id="JBHXIJ010000321">
    <property type="protein sequence ID" value="MFD5103037.1"/>
    <property type="molecule type" value="Genomic_DNA"/>
</dbReference>
<evidence type="ECO:0000313" key="9">
    <source>
        <dbReference type="EMBL" id="MFD5103037.1"/>
    </source>
</evidence>
<evidence type="ECO:0000256" key="4">
    <source>
        <dbReference type="ARBA" id="ARBA00023194"/>
    </source>
</evidence>
<evidence type="ECO:0000259" key="7">
    <source>
        <dbReference type="PROSITE" id="PS50075"/>
    </source>
</evidence>
<dbReference type="SMART" id="SM00825">
    <property type="entry name" value="PKS_KS"/>
    <property type="match status" value="1"/>
</dbReference>
<gene>
    <name evidence="9" type="ORF">ACFWJN_29270</name>
</gene>
<dbReference type="Pfam" id="PF00698">
    <property type="entry name" value="Acyl_transf_1"/>
    <property type="match status" value="1"/>
</dbReference>
<dbReference type="InterPro" id="IPR020841">
    <property type="entry name" value="PKS_Beta-ketoAc_synthase_dom"/>
</dbReference>
<dbReference type="Gene3D" id="3.40.50.11460">
    <property type="match status" value="1"/>
</dbReference>